<dbReference type="GO" id="GO:0071013">
    <property type="term" value="C:catalytic step 2 spliceosome"/>
    <property type="evidence" value="ECO:0007669"/>
    <property type="project" value="TreeGrafter"/>
</dbReference>
<comment type="subcellular location">
    <subcellularLocation>
        <location evidence="1">Nucleus</location>
    </subcellularLocation>
</comment>
<feature type="compositionally biased region" description="Basic and acidic residues" evidence="8">
    <location>
        <begin position="140"/>
        <end position="157"/>
    </location>
</feature>
<evidence type="ECO:0000313" key="10">
    <source>
        <dbReference type="EMBL" id="KAK4540199.1"/>
    </source>
</evidence>
<dbReference type="PANTHER" id="PTHR12707">
    <property type="entry name" value="PINN"/>
    <property type="match status" value="1"/>
</dbReference>
<comment type="similarity">
    <text evidence="2">Belongs to the pinin family.</text>
</comment>
<comment type="caution">
    <text evidence="10">The sequence shown here is derived from an EMBL/GenBank/DDBJ whole genome shotgun (WGS) entry which is preliminary data.</text>
</comment>
<evidence type="ECO:0000313" key="11">
    <source>
        <dbReference type="Proteomes" id="UP001324427"/>
    </source>
</evidence>
<feature type="compositionally biased region" description="Basic and acidic residues" evidence="8">
    <location>
        <begin position="310"/>
        <end position="319"/>
    </location>
</feature>
<feature type="region of interest" description="Disordered" evidence="8">
    <location>
        <begin position="1"/>
        <end position="157"/>
    </location>
</feature>
<dbReference type="GO" id="GO:0006397">
    <property type="term" value="P:mRNA processing"/>
    <property type="evidence" value="ECO:0007669"/>
    <property type="project" value="UniProtKB-KW"/>
</dbReference>
<feature type="compositionally biased region" description="Basic and acidic residues" evidence="8">
    <location>
        <begin position="245"/>
        <end position="260"/>
    </location>
</feature>
<name>A0AAV9J5X9_9PEZI</name>
<gene>
    <name evidence="10" type="ORF">LTR36_009697</name>
</gene>
<proteinExistence type="inferred from homology"/>
<keyword evidence="4" id="KW-0805">Transcription regulation</keyword>
<keyword evidence="11" id="KW-1185">Reference proteome</keyword>
<keyword evidence="3" id="KW-0507">mRNA processing</keyword>
<dbReference type="Pfam" id="PF04696">
    <property type="entry name" value="Pinin_SDK_memA"/>
    <property type="match status" value="1"/>
</dbReference>
<evidence type="ECO:0000256" key="7">
    <source>
        <dbReference type="ARBA" id="ARBA00023242"/>
    </source>
</evidence>
<evidence type="ECO:0000256" key="3">
    <source>
        <dbReference type="ARBA" id="ARBA00022664"/>
    </source>
</evidence>
<evidence type="ECO:0000256" key="1">
    <source>
        <dbReference type="ARBA" id="ARBA00004123"/>
    </source>
</evidence>
<keyword evidence="7" id="KW-0539">Nucleus</keyword>
<evidence type="ECO:0000256" key="4">
    <source>
        <dbReference type="ARBA" id="ARBA00023015"/>
    </source>
</evidence>
<evidence type="ECO:0000256" key="2">
    <source>
        <dbReference type="ARBA" id="ARBA00010386"/>
    </source>
</evidence>
<dbReference type="PANTHER" id="PTHR12707:SF0">
    <property type="entry name" value="PININ"/>
    <property type="match status" value="1"/>
</dbReference>
<dbReference type="InterPro" id="IPR039853">
    <property type="entry name" value="Pinin"/>
</dbReference>
<evidence type="ECO:0000259" key="9">
    <source>
        <dbReference type="Pfam" id="PF04696"/>
    </source>
</evidence>
<evidence type="ECO:0000256" key="6">
    <source>
        <dbReference type="ARBA" id="ARBA00023187"/>
    </source>
</evidence>
<sequence length="375" mass="41016">MPETLIASAVATMPDTDTNIDARPSSAHGLKRRRSDAAGQEGKRQRISPGKDSPVVMKTEEEEEETTRDKQEADDTTTTAIADAKAAPPKPAGSMEDAPRRKSGGVADEKQRSKRLFGALLGPLNNNSQAAGDRTSKRRREIEARKKAEVQRQDDERLEGNRRRVEELARRRRGVQGKVDGLNMRLRHQDQLDTANFLQTTAEPKLYYRPWDLRPDEEERIDDQIKEARIHIDMELGITEDGDGDASRAEKGDGENRSALEEVVCDAGQPDPADEADDVTGDSKSTRPPGGSDAPQQEEAPAKSLAAAEDTDHPDKPADVEIDVPADADATNRDNNDDEALSKAVVGEVESRGRAVDVDDDGGHVVEGEEDTVIY</sequence>
<dbReference type="InterPro" id="IPR006786">
    <property type="entry name" value="Pinin_SDK_MemA"/>
</dbReference>
<accession>A0AAV9J5X9</accession>
<keyword evidence="6" id="KW-0508">mRNA splicing</keyword>
<feature type="region of interest" description="Disordered" evidence="8">
    <location>
        <begin position="236"/>
        <end position="344"/>
    </location>
</feature>
<protein>
    <recommendedName>
        <fullName evidence="9">Pinin/SDK/MemA protein domain-containing protein</fullName>
    </recommendedName>
</protein>
<reference evidence="10 11" key="1">
    <citation type="submission" date="2021-11" db="EMBL/GenBank/DDBJ databases">
        <title>Black yeast isolated from Biological Soil Crust.</title>
        <authorList>
            <person name="Kurbessoian T."/>
        </authorList>
    </citation>
    <scope>NUCLEOTIDE SEQUENCE [LARGE SCALE GENOMIC DNA]</scope>
    <source>
        <strain evidence="10 11">CCFEE 5522</strain>
    </source>
</reference>
<dbReference type="EMBL" id="JAVFHQ010000072">
    <property type="protein sequence ID" value="KAK4540199.1"/>
    <property type="molecule type" value="Genomic_DNA"/>
</dbReference>
<keyword evidence="5" id="KW-0804">Transcription</keyword>
<feature type="domain" description="Pinin/SDK/MemA protein" evidence="9">
    <location>
        <begin position="108"/>
        <end position="226"/>
    </location>
</feature>
<dbReference type="AlphaFoldDB" id="A0AAV9J5X9"/>
<dbReference type="Proteomes" id="UP001324427">
    <property type="component" value="Unassembled WGS sequence"/>
</dbReference>
<dbReference type="GO" id="GO:0008380">
    <property type="term" value="P:RNA splicing"/>
    <property type="evidence" value="ECO:0007669"/>
    <property type="project" value="UniProtKB-KW"/>
</dbReference>
<evidence type="ECO:0000256" key="8">
    <source>
        <dbReference type="SAM" id="MobiDB-lite"/>
    </source>
</evidence>
<organism evidence="10 11">
    <name type="scientific">Oleoguttula mirabilis</name>
    <dbReference type="NCBI Taxonomy" id="1507867"/>
    <lineage>
        <taxon>Eukaryota</taxon>
        <taxon>Fungi</taxon>
        <taxon>Dikarya</taxon>
        <taxon>Ascomycota</taxon>
        <taxon>Pezizomycotina</taxon>
        <taxon>Dothideomycetes</taxon>
        <taxon>Dothideomycetidae</taxon>
        <taxon>Mycosphaerellales</taxon>
        <taxon>Teratosphaeriaceae</taxon>
        <taxon>Oleoguttula</taxon>
    </lineage>
</organism>
<feature type="compositionally biased region" description="Low complexity" evidence="8">
    <location>
        <begin position="76"/>
        <end position="87"/>
    </location>
</feature>
<evidence type="ECO:0000256" key="5">
    <source>
        <dbReference type="ARBA" id="ARBA00023163"/>
    </source>
</evidence>